<name>A0ABX8I6X3_9ASCO</name>
<dbReference type="InterPro" id="IPR019410">
    <property type="entry name" value="Methyltransf_16"/>
</dbReference>
<accession>A0ABX8I6X3</accession>
<dbReference type="EMBL" id="CP076662">
    <property type="protein sequence ID" value="QWU88224.1"/>
    <property type="molecule type" value="Genomic_DNA"/>
</dbReference>
<evidence type="ECO:0000313" key="2">
    <source>
        <dbReference type="Proteomes" id="UP000825434"/>
    </source>
</evidence>
<reference evidence="1 2" key="1">
    <citation type="submission" date="2021-06" db="EMBL/GenBank/DDBJ databases">
        <title>Candida outbreak in Lebanon.</title>
        <authorList>
            <person name="Finianos M."/>
        </authorList>
    </citation>
    <scope>NUCLEOTIDE SEQUENCE [LARGE SCALE GENOMIC DNA]</scope>
    <source>
        <strain evidence="1">CA3LBN</strain>
    </source>
</reference>
<dbReference type="PANTHER" id="PTHR14614:SF156">
    <property type="entry name" value="PROTEIN-LYSINE N-METHYLTRANSFERASE EFM2"/>
    <property type="match status" value="1"/>
</dbReference>
<organism evidence="1 2">
    <name type="scientific">Candidozyma haemuli</name>
    <dbReference type="NCBI Taxonomy" id="45357"/>
    <lineage>
        <taxon>Eukaryota</taxon>
        <taxon>Fungi</taxon>
        <taxon>Dikarya</taxon>
        <taxon>Ascomycota</taxon>
        <taxon>Saccharomycotina</taxon>
        <taxon>Pichiomycetes</taxon>
        <taxon>Metschnikowiaceae</taxon>
        <taxon>Candidozyma</taxon>
    </lineage>
</organism>
<dbReference type="InterPro" id="IPR029063">
    <property type="entry name" value="SAM-dependent_MTases_sf"/>
</dbReference>
<evidence type="ECO:0000313" key="1">
    <source>
        <dbReference type="EMBL" id="QWU88224.1"/>
    </source>
</evidence>
<dbReference type="PANTHER" id="PTHR14614">
    <property type="entry name" value="HEPATOCELLULAR CARCINOMA-ASSOCIATED ANTIGEN"/>
    <property type="match status" value="1"/>
</dbReference>
<proteinExistence type="predicted"/>
<dbReference type="Gene3D" id="3.40.50.150">
    <property type="entry name" value="Vaccinia Virus protein VP39"/>
    <property type="match status" value="1"/>
</dbReference>
<dbReference type="SUPFAM" id="SSF53335">
    <property type="entry name" value="S-adenosyl-L-methionine-dependent methyltransferases"/>
    <property type="match status" value="1"/>
</dbReference>
<protein>
    <submittedName>
        <fullName evidence="1">Uncharacterized protein</fullName>
    </submittedName>
</protein>
<dbReference type="Proteomes" id="UP000825434">
    <property type="component" value="Chromosome 2"/>
</dbReference>
<dbReference type="Pfam" id="PF10294">
    <property type="entry name" value="Methyltransf_16"/>
    <property type="match status" value="1"/>
</dbReference>
<keyword evidence="2" id="KW-1185">Reference proteome</keyword>
<sequence length="400" mass="44512">MDFDPLSLFTPGVSSITVDVAVSEQSVENLDTVKIENFETSKNIIASSLSNEDNDLVPLHIHDLPLLRMKPAFVVLHVFLKLLAPLTVHNFDPPAETDKDANATFDEKSISPQEAKEALEWLNGKGRFSTSDSLASVATLADSLRKSFAAQYNGWLTRLISSDLDWLSEEDQDSIKTLAALRLAENCGRTAQPEFIRHIEIPGLSKTMYLKEPSLTSDKLGLKTWGSSFILGRRLAQNSAYLKGTVLELGSGTGLVGMVAGVLGFPTVLTDLPDIVPNLTDNVELNNINATVDSLDWSNPKSYLDKHNSPRYTTIILSDPLYSSKHPVWIVSMINTFLEESEDARVLLQVPIRKTFENERATLWHLLDINGYTVQEEGTETGYDDFGETTFLFKRLHRKI</sequence>
<gene>
    <name evidence="1" type="ORF">CA3LBN_002489</name>
</gene>